<sequence>MSLFEGRQPAMFDVKKRIGNIERTTLDEADSAPESWVELAPSRASMCSSVDAIIVDADTAARDYSRQSPISIQSHHVEFEPNLEQVKFRLTRDVLPPARSTDWIWDWSSRPEAIPLRTVRQRSAQLDSTLSTPPNSPEPESASLLEYGKNKSLFRLDIIFGFMVSNIVTFVIGAAIGYVYSELYLQVLCVQEVGSQPKGDLVVEVPTADTYNAVSVNSDAFDAQFLH</sequence>
<comment type="subcellular location">
    <subcellularLocation>
        <location evidence="1">Membrane</location>
        <topology evidence="1">Single-pass membrane protein</topology>
    </subcellularLocation>
    <subcellularLocation>
        <location evidence="2">Mitochondrion membrane</location>
    </subcellularLocation>
</comment>
<dbReference type="InterPro" id="IPR010548">
    <property type="entry name" value="BNIP3"/>
</dbReference>
<dbReference type="AlphaFoldDB" id="A0A0M3HUL7"/>
<dbReference type="PANTHER" id="PTHR15186">
    <property type="entry name" value="RE48077P"/>
    <property type="match status" value="1"/>
</dbReference>
<dbReference type="GO" id="GO:0042802">
    <property type="term" value="F:identical protein binding"/>
    <property type="evidence" value="ECO:0007669"/>
    <property type="project" value="UniProtKB-ARBA"/>
</dbReference>
<dbReference type="Pfam" id="PF06553">
    <property type="entry name" value="BNIP3"/>
    <property type="match status" value="1"/>
</dbReference>
<evidence type="ECO:0000256" key="9">
    <source>
        <dbReference type="SAM" id="Phobius"/>
    </source>
</evidence>
<evidence type="ECO:0000256" key="4">
    <source>
        <dbReference type="ARBA" id="ARBA00022692"/>
    </source>
</evidence>
<proteinExistence type="inferred from homology"/>
<organism evidence="10 11">
    <name type="scientific">Ascaris lumbricoides</name>
    <name type="common">Giant roundworm</name>
    <dbReference type="NCBI Taxonomy" id="6252"/>
    <lineage>
        <taxon>Eukaryota</taxon>
        <taxon>Metazoa</taxon>
        <taxon>Ecdysozoa</taxon>
        <taxon>Nematoda</taxon>
        <taxon>Chromadorea</taxon>
        <taxon>Rhabditida</taxon>
        <taxon>Spirurina</taxon>
        <taxon>Ascaridomorpha</taxon>
        <taxon>Ascaridoidea</taxon>
        <taxon>Ascarididae</taxon>
        <taxon>Ascaris</taxon>
    </lineage>
</organism>
<evidence type="ECO:0000256" key="1">
    <source>
        <dbReference type="ARBA" id="ARBA00004167"/>
    </source>
</evidence>
<evidence type="ECO:0000256" key="6">
    <source>
        <dbReference type="ARBA" id="ARBA00022989"/>
    </source>
</evidence>
<keyword evidence="4 9" id="KW-0812">Transmembrane</keyword>
<reference evidence="11" key="1">
    <citation type="submission" date="2017-02" db="UniProtKB">
        <authorList>
            <consortium name="WormBaseParasite"/>
        </authorList>
    </citation>
    <scope>IDENTIFICATION</scope>
</reference>
<evidence type="ECO:0000256" key="7">
    <source>
        <dbReference type="ARBA" id="ARBA00023128"/>
    </source>
</evidence>
<dbReference type="GO" id="GO:0043065">
    <property type="term" value="P:positive regulation of apoptotic process"/>
    <property type="evidence" value="ECO:0007669"/>
    <property type="project" value="InterPro"/>
</dbReference>
<name>A0A0M3HUL7_ASCLU</name>
<keyword evidence="7" id="KW-0496">Mitochondrion</keyword>
<dbReference type="WBParaSite" id="ALUE_0000649901-mRNA-1">
    <property type="protein sequence ID" value="ALUE_0000649901-mRNA-1"/>
    <property type="gene ID" value="ALUE_0000649901"/>
</dbReference>
<evidence type="ECO:0000256" key="5">
    <source>
        <dbReference type="ARBA" id="ARBA00022703"/>
    </source>
</evidence>
<comment type="similarity">
    <text evidence="3">Belongs to the NIP3 family.</text>
</comment>
<dbReference type="Proteomes" id="UP000036681">
    <property type="component" value="Unplaced"/>
</dbReference>
<feature type="transmembrane region" description="Helical" evidence="9">
    <location>
        <begin position="158"/>
        <end position="180"/>
    </location>
</feature>
<keyword evidence="5" id="KW-0053">Apoptosis</keyword>
<keyword evidence="8 9" id="KW-0472">Membrane</keyword>
<evidence type="ECO:0000313" key="11">
    <source>
        <dbReference type="WBParaSite" id="ALUE_0000649901-mRNA-1"/>
    </source>
</evidence>
<dbReference type="PANTHER" id="PTHR15186:SF5">
    <property type="entry name" value="BNIP3, ISOFORM A"/>
    <property type="match status" value="1"/>
</dbReference>
<dbReference type="GO" id="GO:0097345">
    <property type="term" value="P:mitochondrial outer membrane permeabilization"/>
    <property type="evidence" value="ECO:0007669"/>
    <property type="project" value="TreeGrafter"/>
</dbReference>
<evidence type="ECO:0000256" key="2">
    <source>
        <dbReference type="ARBA" id="ARBA00004325"/>
    </source>
</evidence>
<accession>A0A0M3HUL7</accession>
<evidence type="ECO:0000313" key="10">
    <source>
        <dbReference type="Proteomes" id="UP000036681"/>
    </source>
</evidence>
<dbReference type="GO" id="GO:0005741">
    <property type="term" value="C:mitochondrial outer membrane"/>
    <property type="evidence" value="ECO:0007669"/>
    <property type="project" value="TreeGrafter"/>
</dbReference>
<protein>
    <submittedName>
        <fullName evidence="11">Copper transporter</fullName>
    </submittedName>
</protein>
<dbReference type="GO" id="GO:0005634">
    <property type="term" value="C:nucleus"/>
    <property type="evidence" value="ECO:0007669"/>
    <property type="project" value="TreeGrafter"/>
</dbReference>
<keyword evidence="10" id="KW-1185">Reference proteome</keyword>
<keyword evidence="6 9" id="KW-1133">Transmembrane helix</keyword>
<evidence type="ECO:0000256" key="8">
    <source>
        <dbReference type="ARBA" id="ARBA00023136"/>
    </source>
</evidence>
<evidence type="ECO:0000256" key="3">
    <source>
        <dbReference type="ARBA" id="ARBA00007710"/>
    </source>
</evidence>